<evidence type="ECO:0000256" key="1">
    <source>
        <dbReference type="SAM" id="Coils"/>
    </source>
</evidence>
<sequence>KKVNEENYGMDHRLNSDYVSSGSIDPRVAARDRAMRRNQISADQLLEENRRISDEISREDVPGGRRERRRLAAKEREIRRDQFNAELLREENRGMTDEITRAEVQYDDDDTFVQDGIRIEPFNLTEEREEGYFDDSGNFVEFMCDSEIDEAMDTERNSTRTKSEDETPDLPSEDSGKIKKRIADVLETGETVLQALKRLKGNSNNRKEKMSPETKILFDQLTEDAMKLMENGDCNVYDYKQEIFQREAEGDSTSAGQKISDSTLNVSTDPSNDDDTFDMFGEDDQNPNADTGFGGRKLVAGANFSGISQASESGDLQSDHVYDESSGYYCCSSVGYYYDPSSGLYCCAATGQWYSYNEATSMYDEM</sequence>
<gene>
    <name evidence="4" type="ORF">ILEXP_LOCUS57313</name>
</gene>
<dbReference type="Pfam" id="PF17780">
    <property type="entry name" value="OCRE"/>
    <property type="match status" value="1"/>
</dbReference>
<dbReference type="Proteomes" id="UP001642360">
    <property type="component" value="Unassembled WGS sequence"/>
</dbReference>
<name>A0ABC8V0G2_9AQUA</name>
<feature type="coiled-coil region" evidence="1">
    <location>
        <begin position="71"/>
        <end position="105"/>
    </location>
</feature>
<proteinExistence type="predicted"/>
<evidence type="ECO:0000313" key="5">
    <source>
        <dbReference type="Proteomes" id="UP001642360"/>
    </source>
</evidence>
<feature type="non-terminal residue" evidence="4">
    <location>
        <position position="1"/>
    </location>
</feature>
<feature type="region of interest" description="Disordered" evidence="2">
    <location>
        <begin position="1"/>
        <end position="23"/>
    </location>
</feature>
<feature type="domain" description="OCRE" evidence="3">
    <location>
        <begin position="317"/>
        <end position="364"/>
    </location>
</feature>
<keyword evidence="5" id="KW-1185">Reference proteome</keyword>
<dbReference type="CDD" id="cd16166">
    <property type="entry name" value="OCRE_SUA_like"/>
    <property type="match status" value="1"/>
</dbReference>
<dbReference type="PANTHER" id="PTHR13138">
    <property type="entry name" value="PROTEIN LIN1"/>
    <property type="match status" value="1"/>
</dbReference>
<feature type="region of interest" description="Disordered" evidence="2">
    <location>
        <begin position="153"/>
        <end position="178"/>
    </location>
</feature>
<reference evidence="4 5" key="1">
    <citation type="submission" date="2024-02" db="EMBL/GenBank/DDBJ databases">
        <authorList>
            <person name="Vignale AGUSTIN F."/>
            <person name="Sosa J E."/>
            <person name="Modenutti C."/>
        </authorList>
    </citation>
    <scope>NUCLEOTIDE SEQUENCE [LARGE SCALE GENOMIC DNA]</scope>
</reference>
<dbReference type="InterPro" id="IPR035623">
    <property type="entry name" value="SUA-like_OCRE"/>
</dbReference>
<accession>A0ABC8V0G2</accession>
<comment type="caution">
    <text evidence="4">The sequence shown here is derived from an EMBL/GenBank/DDBJ whole genome shotgun (WGS) entry which is preliminary data.</text>
</comment>
<dbReference type="PANTHER" id="PTHR13138:SF3">
    <property type="entry name" value="CD2 ANTIGEN CYTOPLASMIC TAIL-BINDING PROTEIN 2"/>
    <property type="match status" value="1"/>
</dbReference>
<dbReference type="EMBL" id="CAUOFW020009724">
    <property type="protein sequence ID" value="CAK9186808.1"/>
    <property type="molecule type" value="Genomic_DNA"/>
</dbReference>
<protein>
    <recommendedName>
        <fullName evidence="3">OCRE domain-containing protein</fullName>
    </recommendedName>
</protein>
<feature type="compositionally biased region" description="Basic and acidic residues" evidence="2">
    <location>
        <begin position="153"/>
        <end position="165"/>
    </location>
</feature>
<evidence type="ECO:0000256" key="2">
    <source>
        <dbReference type="SAM" id="MobiDB-lite"/>
    </source>
</evidence>
<dbReference type="InterPro" id="IPR041591">
    <property type="entry name" value="OCRE"/>
</dbReference>
<feature type="region of interest" description="Disordered" evidence="2">
    <location>
        <begin position="248"/>
        <end position="272"/>
    </location>
</feature>
<evidence type="ECO:0000259" key="3">
    <source>
        <dbReference type="Pfam" id="PF17780"/>
    </source>
</evidence>
<feature type="compositionally biased region" description="Polar residues" evidence="2">
    <location>
        <begin position="251"/>
        <end position="270"/>
    </location>
</feature>
<dbReference type="InterPro" id="IPR039905">
    <property type="entry name" value="CD2BP2/Lin1"/>
</dbReference>
<keyword evidence="1" id="KW-0175">Coiled coil</keyword>
<organism evidence="4 5">
    <name type="scientific">Ilex paraguariensis</name>
    <name type="common">yerba mate</name>
    <dbReference type="NCBI Taxonomy" id="185542"/>
    <lineage>
        <taxon>Eukaryota</taxon>
        <taxon>Viridiplantae</taxon>
        <taxon>Streptophyta</taxon>
        <taxon>Embryophyta</taxon>
        <taxon>Tracheophyta</taxon>
        <taxon>Spermatophyta</taxon>
        <taxon>Magnoliopsida</taxon>
        <taxon>eudicotyledons</taxon>
        <taxon>Gunneridae</taxon>
        <taxon>Pentapetalae</taxon>
        <taxon>asterids</taxon>
        <taxon>campanulids</taxon>
        <taxon>Aquifoliales</taxon>
        <taxon>Aquifoliaceae</taxon>
        <taxon>Ilex</taxon>
    </lineage>
</organism>
<evidence type="ECO:0000313" key="4">
    <source>
        <dbReference type="EMBL" id="CAK9186808.1"/>
    </source>
</evidence>
<dbReference type="AlphaFoldDB" id="A0ABC8V0G2"/>